<keyword evidence="2" id="KW-1185">Reference proteome</keyword>
<evidence type="ECO:0000313" key="1">
    <source>
        <dbReference type="EMBL" id="EYC44048.1"/>
    </source>
</evidence>
<dbReference type="EMBL" id="JARK01000073">
    <property type="protein sequence ID" value="EYC44048.1"/>
    <property type="molecule type" value="Genomic_DNA"/>
</dbReference>
<comment type="caution">
    <text evidence="1">The sequence shown here is derived from an EMBL/GenBank/DDBJ whole genome shotgun (WGS) entry which is preliminary data.</text>
</comment>
<gene>
    <name evidence="1" type="primary">Acey_s0473.g2092</name>
    <name evidence="1" type="ORF">Y032_0473g2092</name>
</gene>
<dbReference type="AlphaFoldDB" id="A0A016WYI1"/>
<accession>A0A016WYI1</accession>
<name>A0A016WYI1_9BILA</name>
<proteinExistence type="predicted"/>
<organism evidence="1 2">
    <name type="scientific">Ancylostoma ceylanicum</name>
    <dbReference type="NCBI Taxonomy" id="53326"/>
    <lineage>
        <taxon>Eukaryota</taxon>
        <taxon>Metazoa</taxon>
        <taxon>Ecdysozoa</taxon>
        <taxon>Nematoda</taxon>
        <taxon>Chromadorea</taxon>
        <taxon>Rhabditida</taxon>
        <taxon>Rhabditina</taxon>
        <taxon>Rhabditomorpha</taxon>
        <taxon>Strongyloidea</taxon>
        <taxon>Ancylostomatidae</taxon>
        <taxon>Ancylostomatinae</taxon>
        <taxon>Ancylostoma</taxon>
    </lineage>
</organism>
<reference evidence="2" key="1">
    <citation type="journal article" date="2015" name="Nat. Genet.">
        <title>The genome and transcriptome of the zoonotic hookworm Ancylostoma ceylanicum identify infection-specific gene families.</title>
        <authorList>
            <person name="Schwarz E.M."/>
            <person name="Hu Y."/>
            <person name="Antoshechkin I."/>
            <person name="Miller M.M."/>
            <person name="Sternberg P.W."/>
            <person name="Aroian R.V."/>
        </authorList>
    </citation>
    <scope>NUCLEOTIDE SEQUENCE</scope>
    <source>
        <strain evidence="2">HY135</strain>
    </source>
</reference>
<sequence>MMKKLNKWIRFDSSSSIFHSSSKAVYQLVLSIKMSAESNSSQRAYSNDVLEIRTSKNPTFKAKYDVDMDEFP</sequence>
<dbReference type="Proteomes" id="UP000024635">
    <property type="component" value="Unassembled WGS sequence"/>
</dbReference>
<evidence type="ECO:0000313" key="2">
    <source>
        <dbReference type="Proteomes" id="UP000024635"/>
    </source>
</evidence>
<protein>
    <submittedName>
        <fullName evidence="1">Uncharacterized protein</fullName>
    </submittedName>
</protein>